<dbReference type="InterPro" id="IPR051265">
    <property type="entry name" value="HIBADH-related_NP60_sf"/>
</dbReference>
<evidence type="ECO:0000256" key="2">
    <source>
        <dbReference type="ARBA" id="ARBA00023002"/>
    </source>
</evidence>
<dbReference type="InterPro" id="IPR036291">
    <property type="entry name" value="NAD(P)-bd_dom_sf"/>
</dbReference>
<evidence type="ECO:0000259" key="3">
    <source>
        <dbReference type="Pfam" id="PF03446"/>
    </source>
</evidence>
<evidence type="ECO:0000259" key="4">
    <source>
        <dbReference type="Pfam" id="PF21761"/>
    </source>
</evidence>
<organism evidence="5 6">
    <name type="scientific">Actinomadura namibiensis</name>
    <dbReference type="NCBI Taxonomy" id="182080"/>
    <lineage>
        <taxon>Bacteria</taxon>
        <taxon>Bacillati</taxon>
        <taxon>Actinomycetota</taxon>
        <taxon>Actinomycetes</taxon>
        <taxon>Streptosporangiales</taxon>
        <taxon>Thermomonosporaceae</taxon>
        <taxon>Actinomadura</taxon>
    </lineage>
</organism>
<comment type="caution">
    <text evidence="5">The sequence shown here is derived from an EMBL/GenBank/DDBJ whole genome shotgun (WGS) entry which is preliminary data.</text>
</comment>
<name>A0A7W3QP52_ACTNM</name>
<comment type="similarity">
    <text evidence="1">Belongs to the HIBADH-related family.</text>
</comment>
<dbReference type="PANTHER" id="PTHR43580">
    <property type="entry name" value="OXIDOREDUCTASE GLYR1-RELATED"/>
    <property type="match status" value="1"/>
</dbReference>
<evidence type="ECO:0000313" key="6">
    <source>
        <dbReference type="Proteomes" id="UP000572680"/>
    </source>
</evidence>
<accession>A0A7W3QP52</accession>
<dbReference type="AlphaFoldDB" id="A0A7W3QP52"/>
<reference evidence="5 6" key="1">
    <citation type="submission" date="2020-08" db="EMBL/GenBank/DDBJ databases">
        <title>Genomic Encyclopedia of Type Strains, Phase IV (KMG-IV): sequencing the most valuable type-strain genomes for metagenomic binning, comparative biology and taxonomic classification.</title>
        <authorList>
            <person name="Goeker M."/>
        </authorList>
    </citation>
    <scope>NUCLEOTIDE SEQUENCE [LARGE SCALE GENOMIC DNA]</scope>
    <source>
        <strain evidence="5 6">DSM 44197</strain>
    </source>
</reference>
<evidence type="ECO:0000256" key="1">
    <source>
        <dbReference type="ARBA" id="ARBA00009080"/>
    </source>
</evidence>
<proteinExistence type="inferred from homology"/>
<dbReference type="GO" id="GO:0050661">
    <property type="term" value="F:NADP binding"/>
    <property type="evidence" value="ECO:0007669"/>
    <property type="project" value="InterPro"/>
</dbReference>
<dbReference type="Proteomes" id="UP000572680">
    <property type="component" value="Unassembled WGS sequence"/>
</dbReference>
<keyword evidence="6" id="KW-1185">Reference proteome</keyword>
<protein>
    <submittedName>
        <fullName evidence="5">3-hydroxyisobutyrate dehydrogenase-like beta-hydroxyacid dehydrogenase</fullName>
    </submittedName>
</protein>
<evidence type="ECO:0000313" key="5">
    <source>
        <dbReference type="EMBL" id="MBA8954310.1"/>
    </source>
</evidence>
<sequence>MSEKKHVAVVGLGPMGATMAETFLKAGHPVTVWNRTASKADALVAQGATLAPSAAGAAAAADVTVISQTDYKAMYASFGDPGDALRGRVLVNLSSGSPTELREAATWAERHGATLLTGGIMVPPPGIGQPGAYVHYSGPESALDEHRATLAVLAEPVHQGADHGLAMAFYQAELYVFWSTLTSYMHSVAMLAGYGAKPGSLRRFTAKMLTDLAGDGPMGFVGHLTREIETGEYEYAENTLRMQAVGMDHIVETNEDAGVDTTVPKALRDLFWRPVHEIGEETGLGSVYEAIRKPQG</sequence>
<dbReference type="InterPro" id="IPR048666">
    <property type="entry name" value="RedAm-like_C"/>
</dbReference>
<dbReference type="EMBL" id="JACJIA010000008">
    <property type="protein sequence ID" value="MBA8954310.1"/>
    <property type="molecule type" value="Genomic_DNA"/>
</dbReference>
<gene>
    <name evidence="5" type="ORF">HNR61_005964</name>
</gene>
<dbReference type="PIRSF" id="PIRSF000103">
    <property type="entry name" value="HIBADH"/>
    <property type="match status" value="1"/>
</dbReference>
<dbReference type="RefSeq" id="WP_182846398.1">
    <property type="nucleotide sequence ID" value="NZ_BAAALP010000023.1"/>
</dbReference>
<dbReference type="Gene3D" id="1.10.1040.10">
    <property type="entry name" value="N-(1-d-carboxylethyl)-l-norvaline Dehydrogenase, domain 2"/>
    <property type="match status" value="1"/>
</dbReference>
<feature type="domain" description="6-phosphogluconate dehydrogenase NADP-binding" evidence="3">
    <location>
        <begin position="7"/>
        <end position="155"/>
    </location>
</feature>
<dbReference type="PANTHER" id="PTHR43580:SF2">
    <property type="entry name" value="CYTOKINE-LIKE NUCLEAR FACTOR N-PAC"/>
    <property type="match status" value="1"/>
</dbReference>
<dbReference type="InterPro" id="IPR006115">
    <property type="entry name" value="6PGDH_NADP-bd"/>
</dbReference>
<dbReference type="Pfam" id="PF21761">
    <property type="entry name" value="RedAm-like_C"/>
    <property type="match status" value="1"/>
</dbReference>
<feature type="domain" description="NADPH-dependent reductive aminase-like C-terminal" evidence="4">
    <location>
        <begin position="162"/>
        <end position="293"/>
    </location>
</feature>
<dbReference type="InterPro" id="IPR015815">
    <property type="entry name" value="HIBADH-related"/>
</dbReference>
<dbReference type="GO" id="GO:0016491">
    <property type="term" value="F:oxidoreductase activity"/>
    <property type="evidence" value="ECO:0007669"/>
    <property type="project" value="UniProtKB-KW"/>
</dbReference>
<dbReference type="Pfam" id="PF03446">
    <property type="entry name" value="NAD_binding_2"/>
    <property type="match status" value="1"/>
</dbReference>
<dbReference type="Gene3D" id="3.40.50.720">
    <property type="entry name" value="NAD(P)-binding Rossmann-like Domain"/>
    <property type="match status" value="1"/>
</dbReference>
<keyword evidence="2" id="KW-0560">Oxidoreductase</keyword>
<dbReference type="InterPro" id="IPR013328">
    <property type="entry name" value="6PGD_dom2"/>
</dbReference>
<dbReference type="SUPFAM" id="SSF51735">
    <property type="entry name" value="NAD(P)-binding Rossmann-fold domains"/>
    <property type="match status" value="1"/>
</dbReference>